<dbReference type="Proteomes" id="UP001165124">
    <property type="component" value="Unassembled WGS sequence"/>
</dbReference>
<dbReference type="EMBL" id="BSRZ01000001">
    <property type="protein sequence ID" value="GLW61982.1"/>
    <property type="molecule type" value="Genomic_DNA"/>
</dbReference>
<proteinExistence type="predicted"/>
<keyword evidence="2" id="KW-1185">Reference proteome</keyword>
<evidence type="ECO:0000313" key="2">
    <source>
        <dbReference type="Proteomes" id="UP001165124"/>
    </source>
</evidence>
<organism evidence="1 2">
    <name type="scientific">Actinomadura rubrobrunea</name>
    <dbReference type="NCBI Taxonomy" id="115335"/>
    <lineage>
        <taxon>Bacteria</taxon>
        <taxon>Bacillati</taxon>
        <taxon>Actinomycetota</taxon>
        <taxon>Actinomycetes</taxon>
        <taxon>Streptosporangiales</taxon>
        <taxon>Thermomonosporaceae</taxon>
        <taxon>Actinomadura</taxon>
    </lineage>
</organism>
<dbReference type="InterPro" id="IPR045647">
    <property type="entry name" value="DUF6401"/>
</dbReference>
<accession>A0A9W6UU81</accession>
<name>A0A9W6UU81_9ACTN</name>
<dbReference type="AlphaFoldDB" id="A0A9W6UU81"/>
<gene>
    <name evidence="1" type="ORF">Arub01_02260</name>
</gene>
<reference evidence="1" key="1">
    <citation type="submission" date="2023-02" db="EMBL/GenBank/DDBJ databases">
        <title>Actinomadura rubrobrunea NBRC 14622.</title>
        <authorList>
            <person name="Ichikawa N."/>
            <person name="Sato H."/>
            <person name="Tonouchi N."/>
        </authorList>
    </citation>
    <scope>NUCLEOTIDE SEQUENCE</scope>
    <source>
        <strain evidence="1">NBRC 14622</strain>
    </source>
</reference>
<protein>
    <submittedName>
        <fullName evidence="1">Uncharacterized protein</fullName>
    </submittedName>
</protein>
<dbReference type="Pfam" id="PF19939">
    <property type="entry name" value="DUF6401"/>
    <property type="match status" value="1"/>
</dbReference>
<evidence type="ECO:0000313" key="1">
    <source>
        <dbReference type="EMBL" id="GLW61982.1"/>
    </source>
</evidence>
<comment type="caution">
    <text evidence="1">The sequence shown here is derived from an EMBL/GenBank/DDBJ whole genome shotgun (WGS) entry which is preliminary data.</text>
</comment>
<sequence length="98" mass="10602">MRDKPSHALVDVARSVGTAGVTAMASIPGLLAAVDQHAAAVRDLLSASGQTLDAESLGEYLVSFTESALQRGWTPGDTRDWEFVRIVAICWLMTRHDY</sequence>